<sequence>MDPTIIILDSDDEDNANQNTETNSTDKIQAVSSNKRPNTTTNGNNDTSPPEKIRRIQPQKIGEVSKAIERSSSNDDEKKNSTNLTTSQDTNDTQEENNAGPSKQKEKQENEITKELKGFIKACKQIEPNDDMKKIIKSKLLKHYHLVHPEYAISKFFRKMLEDSALAILKDPRSVYSKLQDIINELKSRKKTNSIVPVVTENEASTSQQSENGIEIKTTGDEKKDKYLKKLNKGLAQLRKKIEALEEEEVDWDDDKSAYMRKVLCEKKAVEIYEKICEITGESTHAHRKVKQPIKFNKTDFKEFNRKLTKKINKENGFPSYYDVYRLLDFCNKEYKYNLQKEKLKLIAEQAFVDVGLQLKKRRTSDLYESATHWANGKEKDPAKYDNELKSKLEKNRQHYKKKTEQVLEYYVQKQLNGDLGIDSEENEEDDDIDDIKSEQQPCTSKDLRICDTVINEDLKSIPTKLVSIIDVKAEQFISEDDFEMLNGDDTKLPHSKIDVSMPL</sequence>
<dbReference type="OrthoDB" id="7492809at2759"/>
<dbReference type="InterPro" id="IPR038298">
    <property type="entry name" value="Daxx_N_sf"/>
</dbReference>
<evidence type="ECO:0000256" key="3">
    <source>
        <dbReference type="ARBA" id="ARBA00004496"/>
    </source>
</evidence>
<evidence type="ECO:0000256" key="11">
    <source>
        <dbReference type="SAM" id="MobiDB-lite"/>
    </source>
</evidence>
<keyword evidence="4" id="KW-0158">Chromosome</keyword>
<dbReference type="GO" id="GO:0005737">
    <property type="term" value="C:cytoplasm"/>
    <property type="evidence" value="ECO:0007669"/>
    <property type="project" value="UniProtKB-SubCell"/>
</dbReference>
<evidence type="ECO:0000256" key="2">
    <source>
        <dbReference type="ARBA" id="ARBA00004286"/>
    </source>
</evidence>
<keyword evidence="14" id="KW-1185">Reference proteome</keyword>
<feature type="compositionally biased region" description="Polar residues" evidence="11">
    <location>
        <begin position="81"/>
        <end position="101"/>
    </location>
</feature>
<evidence type="ECO:0000256" key="5">
    <source>
        <dbReference type="ARBA" id="ARBA00022490"/>
    </source>
</evidence>
<keyword evidence="9" id="KW-0539">Nucleus</keyword>
<evidence type="ECO:0000259" key="12">
    <source>
        <dbReference type="Pfam" id="PF20920"/>
    </source>
</evidence>
<evidence type="ECO:0000256" key="9">
    <source>
        <dbReference type="ARBA" id="ARBA00023242"/>
    </source>
</evidence>
<evidence type="ECO:0000256" key="1">
    <source>
        <dbReference type="ARBA" id="ARBA00004123"/>
    </source>
</evidence>
<organism evidence="13 14">
    <name type="scientific">Polypedilum vanderplanki</name>
    <name type="common">Sleeping chironomid midge</name>
    <dbReference type="NCBI Taxonomy" id="319348"/>
    <lineage>
        <taxon>Eukaryota</taxon>
        <taxon>Metazoa</taxon>
        <taxon>Ecdysozoa</taxon>
        <taxon>Arthropoda</taxon>
        <taxon>Hexapoda</taxon>
        <taxon>Insecta</taxon>
        <taxon>Pterygota</taxon>
        <taxon>Neoptera</taxon>
        <taxon>Endopterygota</taxon>
        <taxon>Diptera</taxon>
        <taxon>Nematocera</taxon>
        <taxon>Chironomoidea</taxon>
        <taxon>Chironomidae</taxon>
        <taxon>Chironominae</taxon>
        <taxon>Polypedilum</taxon>
        <taxon>Polypedilum</taxon>
    </lineage>
</organism>
<evidence type="ECO:0000256" key="4">
    <source>
        <dbReference type="ARBA" id="ARBA00022454"/>
    </source>
</evidence>
<dbReference type="PANTHER" id="PTHR12766:SF7">
    <property type="entry name" value="DEATH DOMAIN-ASSOCIATED PROTEIN 6"/>
    <property type="match status" value="1"/>
</dbReference>
<feature type="compositionally biased region" description="Basic and acidic residues" evidence="11">
    <location>
        <begin position="66"/>
        <end position="80"/>
    </location>
</feature>
<comment type="caution">
    <text evidence="13">The sequence shown here is derived from an EMBL/GenBank/DDBJ whole genome shotgun (WGS) entry which is preliminary data.</text>
</comment>
<feature type="region of interest" description="Disordered" evidence="11">
    <location>
        <begin position="1"/>
        <end position="109"/>
    </location>
</feature>
<evidence type="ECO:0000313" key="14">
    <source>
        <dbReference type="Proteomes" id="UP001107558"/>
    </source>
</evidence>
<gene>
    <name evidence="13" type="ORF">PVAND_013995</name>
</gene>
<dbReference type="EMBL" id="JADBJN010000001">
    <property type="protein sequence ID" value="KAG5684782.1"/>
    <property type="molecule type" value="Genomic_DNA"/>
</dbReference>
<evidence type="ECO:0000256" key="10">
    <source>
        <dbReference type="SAM" id="Coils"/>
    </source>
</evidence>
<dbReference type="Gene3D" id="1.20.58.2170">
    <property type="match status" value="1"/>
</dbReference>
<dbReference type="Proteomes" id="UP001107558">
    <property type="component" value="Chromosome 1"/>
</dbReference>
<feature type="domain" description="Daxx histone-binding" evidence="12">
    <location>
        <begin position="331"/>
        <end position="413"/>
    </location>
</feature>
<dbReference type="GO" id="GO:0016605">
    <property type="term" value="C:PML body"/>
    <property type="evidence" value="ECO:0007669"/>
    <property type="project" value="TreeGrafter"/>
</dbReference>
<dbReference type="GO" id="GO:0005694">
    <property type="term" value="C:chromosome"/>
    <property type="evidence" value="ECO:0007669"/>
    <property type="project" value="UniProtKB-SubCell"/>
</dbReference>
<dbReference type="GO" id="GO:0003713">
    <property type="term" value="F:transcription coactivator activity"/>
    <property type="evidence" value="ECO:0007669"/>
    <property type="project" value="TreeGrafter"/>
</dbReference>
<dbReference type="GO" id="GO:0050681">
    <property type="term" value="F:nuclear androgen receptor binding"/>
    <property type="evidence" value="ECO:0007669"/>
    <property type="project" value="TreeGrafter"/>
</dbReference>
<comment type="subcellular location">
    <subcellularLocation>
        <location evidence="2">Chromosome</location>
    </subcellularLocation>
    <subcellularLocation>
        <location evidence="3">Cytoplasm</location>
    </subcellularLocation>
    <subcellularLocation>
        <location evidence="1">Nucleus</location>
    </subcellularLocation>
</comment>
<feature type="compositionally biased region" description="Polar residues" evidence="11">
    <location>
        <begin position="16"/>
        <end position="48"/>
    </location>
</feature>
<evidence type="ECO:0000256" key="7">
    <source>
        <dbReference type="ARBA" id="ARBA00023054"/>
    </source>
</evidence>
<dbReference type="Gene3D" id="1.10.8.810">
    <property type="entry name" value="Daxx helical bundle domain"/>
    <property type="match status" value="1"/>
</dbReference>
<dbReference type="AlphaFoldDB" id="A0A9J6CSX4"/>
<dbReference type="Pfam" id="PF20920">
    <property type="entry name" value="DAXX_hist_bd"/>
    <property type="match status" value="1"/>
</dbReference>
<keyword evidence="6" id="KW-0053">Apoptosis</keyword>
<keyword evidence="7 10" id="KW-0175">Coiled coil</keyword>
<evidence type="ECO:0000256" key="8">
    <source>
        <dbReference type="ARBA" id="ARBA00023186"/>
    </source>
</evidence>
<dbReference type="GO" id="GO:0003714">
    <property type="term" value="F:transcription corepressor activity"/>
    <property type="evidence" value="ECO:0007669"/>
    <property type="project" value="TreeGrafter"/>
</dbReference>
<protein>
    <recommendedName>
        <fullName evidence="12">Daxx histone-binding domain-containing protein</fullName>
    </recommendedName>
</protein>
<keyword evidence="8" id="KW-0143">Chaperone</keyword>
<dbReference type="InterPro" id="IPR046378">
    <property type="entry name" value="DAXX_histone-bd"/>
</dbReference>
<feature type="coiled-coil region" evidence="10">
    <location>
        <begin position="228"/>
        <end position="255"/>
    </location>
</feature>
<name>A0A9J6CSX4_POLVA</name>
<evidence type="ECO:0000256" key="6">
    <source>
        <dbReference type="ARBA" id="ARBA00022703"/>
    </source>
</evidence>
<dbReference type="GO" id="GO:0006915">
    <property type="term" value="P:apoptotic process"/>
    <property type="evidence" value="ECO:0007669"/>
    <property type="project" value="UniProtKB-KW"/>
</dbReference>
<dbReference type="InterPro" id="IPR046426">
    <property type="entry name" value="DAXX_histone-bd_sf"/>
</dbReference>
<evidence type="ECO:0000313" key="13">
    <source>
        <dbReference type="EMBL" id="KAG5684782.1"/>
    </source>
</evidence>
<keyword evidence="5" id="KW-0963">Cytoplasm</keyword>
<reference evidence="13" key="1">
    <citation type="submission" date="2021-03" db="EMBL/GenBank/DDBJ databases">
        <title>Chromosome level genome of the anhydrobiotic midge Polypedilum vanderplanki.</title>
        <authorList>
            <person name="Yoshida Y."/>
            <person name="Kikawada T."/>
            <person name="Gusev O."/>
        </authorList>
    </citation>
    <scope>NUCLEOTIDE SEQUENCE</scope>
    <source>
        <strain evidence="13">NIAS01</strain>
        <tissue evidence="13">Whole body or cell culture</tissue>
    </source>
</reference>
<dbReference type="GO" id="GO:0042393">
    <property type="term" value="F:histone binding"/>
    <property type="evidence" value="ECO:0007669"/>
    <property type="project" value="InterPro"/>
</dbReference>
<proteinExistence type="predicted"/>
<accession>A0A9J6CSX4</accession>
<dbReference type="PANTHER" id="PTHR12766">
    <property type="entry name" value="DEATH DOMAIN-ASSOCIATED PROTEIN 6 DAXX"/>
    <property type="match status" value="1"/>
</dbReference>